<dbReference type="CDD" id="cd00067">
    <property type="entry name" value="GAL4"/>
    <property type="match status" value="1"/>
</dbReference>
<dbReference type="InterPro" id="IPR036864">
    <property type="entry name" value="Zn2-C6_fun-type_DNA-bd_sf"/>
</dbReference>
<dbReference type="SUPFAM" id="SSF57701">
    <property type="entry name" value="Zn2/Cys6 DNA-binding domain"/>
    <property type="match status" value="1"/>
</dbReference>
<dbReference type="Proteomes" id="UP000248423">
    <property type="component" value="Unassembled WGS sequence"/>
</dbReference>
<keyword evidence="7" id="KW-1185">Reference proteome</keyword>
<evidence type="ECO:0000256" key="3">
    <source>
        <dbReference type="ARBA" id="ARBA00023163"/>
    </source>
</evidence>
<dbReference type="VEuPathDB" id="FungiDB:BO78DRAFT_442669"/>
<dbReference type="GO" id="GO:0003677">
    <property type="term" value="F:DNA binding"/>
    <property type="evidence" value="ECO:0007669"/>
    <property type="project" value="UniProtKB-KW"/>
</dbReference>
<reference evidence="6 7" key="1">
    <citation type="submission" date="2018-02" db="EMBL/GenBank/DDBJ databases">
        <title>The genomes of Aspergillus section Nigri reveals drivers in fungal speciation.</title>
        <authorList>
            <consortium name="DOE Joint Genome Institute"/>
            <person name="Vesth T.C."/>
            <person name="Nybo J."/>
            <person name="Theobald S."/>
            <person name="Brandl J."/>
            <person name="Frisvad J.C."/>
            <person name="Nielsen K.F."/>
            <person name="Lyhne E.K."/>
            <person name="Kogle M.E."/>
            <person name="Kuo A."/>
            <person name="Riley R."/>
            <person name="Clum A."/>
            <person name="Nolan M."/>
            <person name="Lipzen A."/>
            <person name="Salamov A."/>
            <person name="Henrissat B."/>
            <person name="Wiebenga A."/>
            <person name="De vries R.P."/>
            <person name="Grigoriev I.V."/>
            <person name="Mortensen U.H."/>
            <person name="Andersen M.R."/>
            <person name="Baker S.E."/>
        </authorList>
    </citation>
    <scope>NUCLEOTIDE SEQUENCE [LARGE SCALE GENOMIC DNA]</scope>
    <source>
        <strain evidence="6 7">CBS 121057</strain>
    </source>
</reference>
<dbReference type="EMBL" id="KZ826339">
    <property type="protein sequence ID" value="PYI07753.1"/>
    <property type="molecule type" value="Genomic_DNA"/>
</dbReference>
<sequence>MAPRLNHRKSTRGCRRCKARKVKCNEQRPKCSHCSRHNLPCEYPALEPRVYTYPGTTTTTTTSTAQSQFQYLTPCPSPLKPPLQPPHLTPLPTTSLRLLHQYITHTAQTMGTAQIPSVRAMWEVSVPEMAFEYPPLLNTLLGVAAAHRAVLLPGEAEGVLRGVKERFMGVAVGGHRLDMARVLRGAGGDGDGGVSEMVCMNAIMISLYTLTLRREGDRDGSGGGGRGRGGYEPPLLWMNMARGIRTLIGRVYYRLVEKRARISPLLVARPVVHVNGNGNFSGGGGGDIYGDCRGVLGFLVDVNPDVSETEEIRAVYSECVRYLEGMLLAVKTGETGFDIRKRFSSFPSMMPGEFLRLLGEKRPRALVIVAYLFALVKGAEGVWWLKGIPEMEVRGIEGVVGEKWRGVMEWPGRVVRGEVDVGHLILGDRQCLGVDV</sequence>
<dbReference type="AlphaFoldDB" id="A0A319FJC9"/>
<keyword evidence="3" id="KW-0804">Transcription</keyword>
<evidence type="ECO:0000259" key="5">
    <source>
        <dbReference type="PROSITE" id="PS50048"/>
    </source>
</evidence>
<gene>
    <name evidence="6" type="ORF">BO78DRAFT_442669</name>
</gene>
<name>A0A319FJC9_ASPSB</name>
<dbReference type="PANTHER" id="PTHR47657">
    <property type="entry name" value="STEROL REGULATORY ELEMENT-BINDING PROTEIN ECM22"/>
    <property type="match status" value="1"/>
</dbReference>
<proteinExistence type="predicted"/>
<dbReference type="InterPro" id="IPR052400">
    <property type="entry name" value="Zn2-C6_fungal_TF"/>
</dbReference>
<dbReference type="STRING" id="1448318.A0A319FJC9"/>
<evidence type="ECO:0000313" key="7">
    <source>
        <dbReference type="Proteomes" id="UP000248423"/>
    </source>
</evidence>
<dbReference type="Pfam" id="PF00172">
    <property type="entry name" value="Zn_clus"/>
    <property type="match status" value="1"/>
</dbReference>
<dbReference type="OrthoDB" id="3546279at2759"/>
<organism evidence="6 7">
    <name type="scientific">Aspergillus sclerotiicarbonarius (strain CBS 121057 / IBT 28362)</name>
    <dbReference type="NCBI Taxonomy" id="1448318"/>
    <lineage>
        <taxon>Eukaryota</taxon>
        <taxon>Fungi</taxon>
        <taxon>Dikarya</taxon>
        <taxon>Ascomycota</taxon>
        <taxon>Pezizomycotina</taxon>
        <taxon>Eurotiomycetes</taxon>
        <taxon>Eurotiomycetidae</taxon>
        <taxon>Eurotiales</taxon>
        <taxon>Aspergillaceae</taxon>
        <taxon>Aspergillus</taxon>
        <taxon>Aspergillus subgen. Circumdati</taxon>
    </lineage>
</organism>
<dbReference type="GO" id="GO:0000981">
    <property type="term" value="F:DNA-binding transcription factor activity, RNA polymerase II-specific"/>
    <property type="evidence" value="ECO:0007669"/>
    <property type="project" value="InterPro"/>
</dbReference>
<dbReference type="PROSITE" id="PS00463">
    <property type="entry name" value="ZN2_CY6_FUNGAL_1"/>
    <property type="match status" value="1"/>
</dbReference>
<dbReference type="GO" id="GO:0009893">
    <property type="term" value="P:positive regulation of metabolic process"/>
    <property type="evidence" value="ECO:0007669"/>
    <property type="project" value="UniProtKB-ARBA"/>
</dbReference>
<feature type="domain" description="Zn(2)-C6 fungal-type" evidence="5">
    <location>
        <begin position="13"/>
        <end position="43"/>
    </location>
</feature>
<evidence type="ECO:0000313" key="6">
    <source>
        <dbReference type="EMBL" id="PYI07753.1"/>
    </source>
</evidence>
<keyword evidence="4" id="KW-0539">Nucleus</keyword>
<dbReference type="SMART" id="SM00066">
    <property type="entry name" value="GAL4"/>
    <property type="match status" value="1"/>
</dbReference>
<protein>
    <recommendedName>
        <fullName evidence="5">Zn(2)-C6 fungal-type domain-containing protein</fullName>
    </recommendedName>
</protein>
<dbReference type="GO" id="GO:0008270">
    <property type="term" value="F:zinc ion binding"/>
    <property type="evidence" value="ECO:0007669"/>
    <property type="project" value="InterPro"/>
</dbReference>
<dbReference type="PROSITE" id="PS50048">
    <property type="entry name" value="ZN2_CY6_FUNGAL_2"/>
    <property type="match status" value="1"/>
</dbReference>
<dbReference type="Gene3D" id="4.10.240.10">
    <property type="entry name" value="Zn(2)-C6 fungal-type DNA-binding domain"/>
    <property type="match status" value="1"/>
</dbReference>
<accession>A0A319FJC9</accession>
<keyword evidence="1" id="KW-0805">Transcription regulation</keyword>
<keyword evidence="2" id="KW-0238">DNA-binding</keyword>
<evidence type="ECO:0000256" key="4">
    <source>
        <dbReference type="ARBA" id="ARBA00023242"/>
    </source>
</evidence>
<evidence type="ECO:0000256" key="2">
    <source>
        <dbReference type="ARBA" id="ARBA00023125"/>
    </source>
</evidence>
<evidence type="ECO:0000256" key="1">
    <source>
        <dbReference type="ARBA" id="ARBA00023015"/>
    </source>
</evidence>
<dbReference type="InterPro" id="IPR001138">
    <property type="entry name" value="Zn2Cys6_DnaBD"/>
</dbReference>
<dbReference type="PANTHER" id="PTHR47657:SF14">
    <property type="entry name" value="ZN(2)-C6 FUNGAL-TYPE DOMAIN-CONTAINING PROTEIN"/>
    <property type="match status" value="1"/>
</dbReference>